<comment type="caution">
    <text evidence="1">The sequence shown here is derived from an EMBL/GenBank/DDBJ whole genome shotgun (WGS) entry which is preliminary data.</text>
</comment>
<accession>A0ABD2AF24</accession>
<evidence type="ECO:0000313" key="1">
    <source>
        <dbReference type="EMBL" id="KAL2719218.1"/>
    </source>
</evidence>
<protein>
    <submittedName>
        <fullName evidence="1">Uncharacterized protein</fullName>
    </submittedName>
</protein>
<reference evidence="1 2" key="1">
    <citation type="journal article" date="2024" name="Ann. Entomol. Soc. Am.">
        <title>Genomic analyses of the southern and eastern yellowjacket wasps (Hymenoptera: Vespidae) reveal evolutionary signatures of social life.</title>
        <authorList>
            <person name="Catto M.A."/>
            <person name="Caine P.B."/>
            <person name="Orr S.E."/>
            <person name="Hunt B.G."/>
            <person name="Goodisman M.A.D."/>
        </authorList>
    </citation>
    <scope>NUCLEOTIDE SEQUENCE [LARGE SCALE GENOMIC DNA]</scope>
    <source>
        <strain evidence="1">233</strain>
        <tissue evidence="1">Head and thorax</tissue>
    </source>
</reference>
<dbReference type="Proteomes" id="UP001607302">
    <property type="component" value="Unassembled WGS sequence"/>
</dbReference>
<keyword evidence="2" id="KW-1185">Reference proteome</keyword>
<evidence type="ECO:0000313" key="2">
    <source>
        <dbReference type="Proteomes" id="UP001607302"/>
    </source>
</evidence>
<organism evidence="1 2">
    <name type="scientific">Vespula squamosa</name>
    <name type="common">Southern yellow jacket</name>
    <name type="synonym">Wasp</name>
    <dbReference type="NCBI Taxonomy" id="30214"/>
    <lineage>
        <taxon>Eukaryota</taxon>
        <taxon>Metazoa</taxon>
        <taxon>Ecdysozoa</taxon>
        <taxon>Arthropoda</taxon>
        <taxon>Hexapoda</taxon>
        <taxon>Insecta</taxon>
        <taxon>Pterygota</taxon>
        <taxon>Neoptera</taxon>
        <taxon>Endopterygota</taxon>
        <taxon>Hymenoptera</taxon>
        <taxon>Apocrita</taxon>
        <taxon>Aculeata</taxon>
        <taxon>Vespoidea</taxon>
        <taxon>Vespidae</taxon>
        <taxon>Vespinae</taxon>
        <taxon>Vespula</taxon>
    </lineage>
</organism>
<dbReference type="EMBL" id="JAUDFV010000151">
    <property type="protein sequence ID" value="KAL2719218.1"/>
    <property type="molecule type" value="Genomic_DNA"/>
</dbReference>
<gene>
    <name evidence="1" type="ORF">V1478_011637</name>
</gene>
<dbReference type="AlphaFoldDB" id="A0ABD2AF24"/>
<name>A0ABD2AF24_VESSQ</name>
<proteinExistence type="predicted"/>
<sequence length="104" mass="12063">MDCTGICDAWTSEKRYRGMTKQDQNDKYEAIIRALQCFYQTLTDVLCLGRLHIRHIPAAFNEMHYVNNRLFVIAVSSFIFHAKSKKILTIILAKSKLLTNLIKL</sequence>